<keyword evidence="3" id="KW-1185">Reference proteome</keyword>
<dbReference type="AlphaFoldDB" id="A0A6B0S300"/>
<reference evidence="2" key="1">
    <citation type="submission" date="2019-10" db="EMBL/GenBank/DDBJ databases">
        <title>The sequence and de novo assembly of the wild yak genome.</title>
        <authorList>
            <person name="Liu Y."/>
        </authorList>
    </citation>
    <scope>NUCLEOTIDE SEQUENCE [LARGE SCALE GENOMIC DNA]</scope>
    <source>
        <strain evidence="2">WY2019</strain>
    </source>
</reference>
<dbReference type="Proteomes" id="UP000322234">
    <property type="component" value="Unassembled WGS sequence"/>
</dbReference>
<feature type="region of interest" description="Disordered" evidence="1">
    <location>
        <begin position="1"/>
        <end position="38"/>
    </location>
</feature>
<accession>A0A6B0S300</accession>
<evidence type="ECO:0000256" key="1">
    <source>
        <dbReference type="SAM" id="MobiDB-lite"/>
    </source>
</evidence>
<name>A0A6B0S300_9CETA</name>
<protein>
    <submittedName>
        <fullName evidence="2">Uncharacterized protein</fullName>
    </submittedName>
</protein>
<feature type="compositionally biased region" description="Basic and acidic residues" evidence="1">
    <location>
        <begin position="1"/>
        <end position="20"/>
    </location>
</feature>
<organism evidence="2 3">
    <name type="scientific">Bos mutus</name>
    <name type="common">wild yak</name>
    <dbReference type="NCBI Taxonomy" id="72004"/>
    <lineage>
        <taxon>Eukaryota</taxon>
        <taxon>Metazoa</taxon>
        <taxon>Chordata</taxon>
        <taxon>Craniata</taxon>
        <taxon>Vertebrata</taxon>
        <taxon>Euteleostomi</taxon>
        <taxon>Mammalia</taxon>
        <taxon>Eutheria</taxon>
        <taxon>Laurasiatheria</taxon>
        <taxon>Artiodactyla</taxon>
        <taxon>Ruminantia</taxon>
        <taxon>Pecora</taxon>
        <taxon>Bovidae</taxon>
        <taxon>Bovinae</taxon>
        <taxon>Bos</taxon>
    </lineage>
</organism>
<evidence type="ECO:0000313" key="3">
    <source>
        <dbReference type="Proteomes" id="UP000322234"/>
    </source>
</evidence>
<gene>
    <name evidence="2" type="ORF">E5288_WYG005144</name>
</gene>
<dbReference type="EMBL" id="VBQZ03000132">
    <property type="protein sequence ID" value="MXQ95327.1"/>
    <property type="molecule type" value="Genomic_DNA"/>
</dbReference>
<comment type="caution">
    <text evidence="2">The sequence shown here is derived from an EMBL/GenBank/DDBJ whole genome shotgun (WGS) entry which is preliminary data.</text>
</comment>
<sequence>MNRPGDETHWGLRNGNRETEGGLPEVEGGEAGRDRQPWERGRLVQTEKKAYFPAAAVQAPGLPAQDGNLISPEALVGTYAPLQLEALERPTQGSGSV</sequence>
<evidence type="ECO:0000313" key="2">
    <source>
        <dbReference type="EMBL" id="MXQ95327.1"/>
    </source>
</evidence>
<proteinExistence type="predicted"/>